<dbReference type="Proteomes" id="UP000183868">
    <property type="component" value="Chromosome"/>
</dbReference>
<sequence length="181" mass="20324" precursor="true">MFSKRLVYVLTMLFGMASVSFAQTGDGQTGIYTLELIRIYFLLLLFATILNRLLEYLKILAAFLNDKFGLLTGLFNRIIRAVSQKLDGLGIAYDENRLSANVRKYTISALMQFLGFGMGVLLAFALQLNVLAPLHILPQNTTWGLIISGLLIGAGVEPVHSFFRIAQEKRKLKKMFTDLQK</sequence>
<keyword evidence="2" id="KW-0732">Signal</keyword>
<name>H1XV22_CALAY</name>
<dbReference type="HOGENOM" id="CLU_1486448_0_0_0"/>
<keyword evidence="1" id="KW-0472">Membrane</keyword>
<evidence type="ECO:0000256" key="2">
    <source>
        <dbReference type="SAM" id="SignalP"/>
    </source>
</evidence>
<dbReference type="PaxDb" id="880073-Calab_3251"/>
<dbReference type="EMBL" id="CM001402">
    <property type="protein sequence ID" value="EHO42855.1"/>
    <property type="molecule type" value="Genomic_DNA"/>
</dbReference>
<gene>
    <name evidence="3" type="ORF">Cabys_2143</name>
    <name evidence="4" type="ORF">Calab_3251</name>
</gene>
<accession>H1XV22</accession>
<dbReference type="EMBL" id="CP018099">
    <property type="protein sequence ID" value="APF18892.1"/>
    <property type="molecule type" value="Genomic_DNA"/>
</dbReference>
<evidence type="ECO:0000313" key="3">
    <source>
        <dbReference type="EMBL" id="APF18892.1"/>
    </source>
</evidence>
<organism evidence="4 5">
    <name type="scientific">Caldithrix abyssi DSM 13497</name>
    <dbReference type="NCBI Taxonomy" id="880073"/>
    <lineage>
        <taxon>Bacteria</taxon>
        <taxon>Pseudomonadati</taxon>
        <taxon>Calditrichota</taxon>
        <taxon>Calditrichia</taxon>
        <taxon>Calditrichales</taxon>
        <taxon>Calditrichaceae</taxon>
        <taxon>Caldithrix</taxon>
    </lineage>
</organism>
<evidence type="ECO:0000313" key="4">
    <source>
        <dbReference type="EMBL" id="EHO42855.1"/>
    </source>
</evidence>
<keyword evidence="1" id="KW-1133">Transmembrane helix</keyword>
<feature type="chain" id="PRO_5010834645" evidence="2">
    <location>
        <begin position="23"/>
        <end position="181"/>
    </location>
</feature>
<feature type="transmembrane region" description="Helical" evidence="1">
    <location>
        <begin position="113"/>
        <end position="137"/>
    </location>
</feature>
<reference evidence="4 5" key="1">
    <citation type="submission" date="2011-09" db="EMBL/GenBank/DDBJ databases">
        <title>The permanent draft genome of Caldithrix abyssi DSM 13497.</title>
        <authorList>
            <consortium name="US DOE Joint Genome Institute (JGI-PGF)"/>
            <person name="Lucas S."/>
            <person name="Han J."/>
            <person name="Lapidus A."/>
            <person name="Bruce D."/>
            <person name="Goodwin L."/>
            <person name="Pitluck S."/>
            <person name="Peters L."/>
            <person name="Kyrpides N."/>
            <person name="Mavromatis K."/>
            <person name="Ivanova N."/>
            <person name="Mikhailova N."/>
            <person name="Chertkov O."/>
            <person name="Detter J.C."/>
            <person name="Tapia R."/>
            <person name="Han C."/>
            <person name="Land M."/>
            <person name="Hauser L."/>
            <person name="Markowitz V."/>
            <person name="Cheng J.-F."/>
            <person name="Hugenholtz P."/>
            <person name="Woyke T."/>
            <person name="Wu D."/>
            <person name="Spring S."/>
            <person name="Brambilla E."/>
            <person name="Klenk H.-P."/>
            <person name="Eisen J.A."/>
        </authorList>
    </citation>
    <scope>NUCLEOTIDE SEQUENCE [LARGE SCALE GENOMIC DNA]</scope>
    <source>
        <strain evidence="4 5">DSM 13497</strain>
    </source>
</reference>
<reference evidence="3 6" key="2">
    <citation type="submission" date="2016-11" db="EMBL/GenBank/DDBJ databases">
        <title>Genomic analysis of Caldithrix abyssi and proposal of a novel bacterial phylum Caldithrichaeota.</title>
        <authorList>
            <person name="Kublanov I."/>
            <person name="Sigalova O."/>
            <person name="Gavrilov S."/>
            <person name="Lebedinsky A."/>
            <person name="Ivanova N."/>
            <person name="Daum C."/>
            <person name="Reddy T."/>
            <person name="Klenk H.P."/>
            <person name="Goker M."/>
            <person name="Reva O."/>
            <person name="Miroshnichenko M."/>
            <person name="Kyprides N."/>
            <person name="Woyke T."/>
            <person name="Gelfand M."/>
        </authorList>
    </citation>
    <scope>NUCLEOTIDE SEQUENCE [LARGE SCALE GENOMIC DNA]</scope>
    <source>
        <strain evidence="3 6">LF13</strain>
    </source>
</reference>
<feature type="transmembrane region" description="Helical" evidence="1">
    <location>
        <begin position="32"/>
        <end position="50"/>
    </location>
</feature>
<protein>
    <submittedName>
        <fullName evidence="4">Uncharacterized protein</fullName>
    </submittedName>
</protein>
<keyword evidence="5" id="KW-1185">Reference proteome</keyword>
<keyword evidence="1" id="KW-0812">Transmembrane</keyword>
<dbReference type="KEGG" id="caby:Cabys_2143"/>
<dbReference type="Proteomes" id="UP000004671">
    <property type="component" value="Chromosome"/>
</dbReference>
<dbReference type="RefSeq" id="WP_006930219.1">
    <property type="nucleotide sequence ID" value="NZ_CM001402.1"/>
</dbReference>
<evidence type="ECO:0000256" key="1">
    <source>
        <dbReference type="SAM" id="Phobius"/>
    </source>
</evidence>
<dbReference type="AlphaFoldDB" id="H1XV22"/>
<proteinExistence type="predicted"/>
<evidence type="ECO:0000313" key="6">
    <source>
        <dbReference type="Proteomes" id="UP000183868"/>
    </source>
</evidence>
<evidence type="ECO:0000313" key="5">
    <source>
        <dbReference type="Proteomes" id="UP000004671"/>
    </source>
</evidence>
<dbReference type="STRING" id="880073.Cabys_2143"/>
<feature type="transmembrane region" description="Helical" evidence="1">
    <location>
        <begin position="143"/>
        <end position="166"/>
    </location>
</feature>
<feature type="signal peptide" evidence="2">
    <location>
        <begin position="1"/>
        <end position="22"/>
    </location>
</feature>
<dbReference type="InParanoid" id="H1XV22"/>